<keyword evidence="3" id="KW-0064">Aspartyl protease</keyword>
<dbReference type="Gene3D" id="2.40.70.10">
    <property type="entry name" value="Acid Proteases"/>
    <property type="match status" value="2"/>
</dbReference>
<dbReference type="PROSITE" id="PS00141">
    <property type="entry name" value="ASP_PROTEASE"/>
    <property type="match status" value="2"/>
</dbReference>
<keyword evidence="2" id="KW-0645">Protease</keyword>
<dbReference type="InterPro" id="IPR033121">
    <property type="entry name" value="PEPTIDASE_A1"/>
</dbReference>
<name>A0A8J5G1A3_ZINOF</name>
<dbReference type="GO" id="GO:0006508">
    <property type="term" value="P:proteolysis"/>
    <property type="evidence" value="ECO:0007669"/>
    <property type="project" value="UniProtKB-KW"/>
</dbReference>
<evidence type="ECO:0000256" key="4">
    <source>
        <dbReference type="ARBA" id="ARBA00022801"/>
    </source>
</evidence>
<keyword evidence="4" id="KW-0378">Hydrolase</keyword>
<dbReference type="Proteomes" id="UP000734854">
    <property type="component" value="Unassembled WGS sequence"/>
</dbReference>
<dbReference type="InterPro" id="IPR032861">
    <property type="entry name" value="TAXi_N"/>
</dbReference>
<feature type="region of interest" description="Disordered" evidence="6">
    <location>
        <begin position="67"/>
        <end position="102"/>
    </location>
</feature>
<evidence type="ECO:0000313" key="10">
    <source>
        <dbReference type="Proteomes" id="UP000734854"/>
    </source>
</evidence>
<keyword evidence="10" id="KW-1185">Reference proteome</keyword>
<sequence length="593" mass="65870">MFADLLDTCRPLKTKFFVLLYKGLITIKAHGPSLLNSEYGPLSGVNEQSSRLRVAFFLASNKVNNYDANQSASSSSSRRGEGEEGIVRMEGERPSPPPPPQLHGVIIISLPPPDDPSKGKTITAFTFSDDSPPPPPLPVPSVEVRHSRARHGRRYFLSRRRVAVFALGAAFLLVSLWICLFSESPLQMVNGTQEENDTEEKRSFLFQLYPKSGRRSLRELGDVKLGSFGARHFVGSWKMRSSRRTETTDSSAIFPIGGNLFPDGQYYTTIFVGSSPRPYFLDVDTGSDLTWIQCDAPCTSCAKGPHPLYKPNRGNIVLPSNSFCMEVQRNQNYHYCDSCEQCDYEIEYADHSSSMGVLARDDMHIIDANGEKAKFSFTFGCAYDQQGQLLASPAKTDGILGLSSSKVSLPSQLESQGIISNVIGHCIKREAKGGGYMFLGDDYVPQWGVTWVPRQSGLTNFYISKASKINYGGKQISGQKGNAVPVIFDTGSSYTYFPDEAYGKLTAYLQSMSNNFIQDVSDLTMPICLRADFPIRSFKDVKQFFEPLTLQFEKKWWTMSKSFTIQPEGYLVISVCLFTSSFGNLTNILQGVC</sequence>
<protein>
    <recommendedName>
        <fullName evidence="8">Peptidase A1 domain-containing protein</fullName>
    </recommendedName>
</protein>
<evidence type="ECO:0000256" key="2">
    <source>
        <dbReference type="ARBA" id="ARBA00022670"/>
    </source>
</evidence>
<evidence type="ECO:0000256" key="5">
    <source>
        <dbReference type="PIRSR" id="PIRSR601461-1"/>
    </source>
</evidence>
<evidence type="ECO:0000256" key="1">
    <source>
        <dbReference type="ARBA" id="ARBA00007447"/>
    </source>
</evidence>
<evidence type="ECO:0000256" key="6">
    <source>
        <dbReference type="SAM" id="MobiDB-lite"/>
    </source>
</evidence>
<proteinExistence type="inferred from homology"/>
<dbReference type="EMBL" id="JACMSC010000011">
    <property type="protein sequence ID" value="KAG6499700.1"/>
    <property type="molecule type" value="Genomic_DNA"/>
</dbReference>
<reference evidence="9 10" key="1">
    <citation type="submission" date="2020-08" db="EMBL/GenBank/DDBJ databases">
        <title>Plant Genome Project.</title>
        <authorList>
            <person name="Zhang R.-G."/>
        </authorList>
    </citation>
    <scope>NUCLEOTIDE SEQUENCE [LARGE SCALE GENOMIC DNA]</scope>
    <source>
        <tissue evidence="9">Rhizome</tissue>
    </source>
</reference>
<dbReference type="InterPro" id="IPR021109">
    <property type="entry name" value="Peptidase_aspartic_dom_sf"/>
</dbReference>
<dbReference type="Pfam" id="PF14543">
    <property type="entry name" value="TAXi_N"/>
    <property type="match status" value="1"/>
</dbReference>
<feature type="active site" evidence="5">
    <location>
        <position position="284"/>
    </location>
</feature>
<dbReference type="SUPFAM" id="SSF50630">
    <property type="entry name" value="Acid proteases"/>
    <property type="match status" value="1"/>
</dbReference>
<keyword evidence="7" id="KW-0812">Transmembrane</keyword>
<comment type="caution">
    <text evidence="9">The sequence shown here is derived from an EMBL/GenBank/DDBJ whole genome shotgun (WGS) entry which is preliminary data.</text>
</comment>
<evidence type="ECO:0000259" key="8">
    <source>
        <dbReference type="PROSITE" id="PS51767"/>
    </source>
</evidence>
<evidence type="ECO:0000256" key="7">
    <source>
        <dbReference type="SAM" id="Phobius"/>
    </source>
</evidence>
<feature type="active site" evidence="5">
    <location>
        <position position="489"/>
    </location>
</feature>
<feature type="transmembrane region" description="Helical" evidence="7">
    <location>
        <begin position="162"/>
        <end position="178"/>
    </location>
</feature>
<feature type="compositionally biased region" description="Basic and acidic residues" evidence="6">
    <location>
        <begin position="78"/>
        <end position="93"/>
    </location>
</feature>
<organism evidence="9 10">
    <name type="scientific">Zingiber officinale</name>
    <name type="common">Ginger</name>
    <name type="synonym">Amomum zingiber</name>
    <dbReference type="NCBI Taxonomy" id="94328"/>
    <lineage>
        <taxon>Eukaryota</taxon>
        <taxon>Viridiplantae</taxon>
        <taxon>Streptophyta</taxon>
        <taxon>Embryophyta</taxon>
        <taxon>Tracheophyta</taxon>
        <taxon>Spermatophyta</taxon>
        <taxon>Magnoliopsida</taxon>
        <taxon>Liliopsida</taxon>
        <taxon>Zingiberales</taxon>
        <taxon>Zingiberaceae</taxon>
        <taxon>Zingiber</taxon>
    </lineage>
</organism>
<dbReference type="FunFam" id="2.40.70.10:FF:000015">
    <property type="entry name" value="Aspartyl protease family protein"/>
    <property type="match status" value="1"/>
</dbReference>
<gene>
    <name evidence="9" type="ORF">ZIOFF_039491</name>
</gene>
<dbReference type="PANTHER" id="PTHR13683:SF316">
    <property type="entry name" value="ASPARTYL PROTEASE APCB1"/>
    <property type="match status" value="1"/>
</dbReference>
<dbReference type="PROSITE" id="PS51767">
    <property type="entry name" value="PEPTIDASE_A1"/>
    <property type="match status" value="1"/>
</dbReference>
<keyword evidence="7" id="KW-0472">Membrane</keyword>
<accession>A0A8J5G1A3</accession>
<feature type="domain" description="Peptidase A1" evidence="8">
    <location>
        <begin position="266"/>
        <end position="593"/>
    </location>
</feature>
<dbReference type="AlphaFoldDB" id="A0A8J5G1A3"/>
<dbReference type="InterPro" id="IPR001969">
    <property type="entry name" value="Aspartic_peptidase_AS"/>
</dbReference>
<dbReference type="InterPro" id="IPR001461">
    <property type="entry name" value="Aspartic_peptidase_A1"/>
</dbReference>
<evidence type="ECO:0000313" key="9">
    <source>
        <dbReference type="EMBL" id="KAG6499700.1"/>
    </source>
</evidence>
<comment type="similarity">
    <text evidence="1">Belongs to the peptidase A1 family.</text>
</comment>
<keyword evidence="7" id="KW-1133">Transmembrane helix</keyword>
<dbReference type="GO" id="GO:0004190">
    <property type="term" value="F:aspartic-type endopeptidase activity"/>
    <property type="evidence" value="ECO:0007669"/>
    <property type="project" value="UniProtKB-KW"/>
</dbReference>
<dbReference type="PANTHER" id="PTHR13683">
    <property type="entry name" value="ASPARTYL PROTEASES"/>
    <property type="match status" value="1"/>
</dbReference>
<evidence type="ECO:0000256" key="3">
    <source>
        <dbReference type="ARBA" id="ARBA00022750"/>
    </source>
</evidence>